<sequence>MNYNPMNLNLFASVHHLNKKIKTLPPAVGKVLQFRKR</sequence>
<dbReference type="EMBL" id="CP007032">
    <property type="protein sequence ID" value="AHF08549.1"/>
    <property type="molecule type" value="Genomic_DNA"/>
</dbReference>
<reference evidence="1 2" key="1">
    <citation type="submission" date="2013-12" db="EMBL/GenBank/DDBJ databases">
        <authorList>
            <consortium name="DOE Joint Genome Institute"/>
            <person name="Smidt H."/>
            <person name="Huntemann M."/>
            <person name="Han J."/>
            <person name="Chen A."/>
            <person name="Kyrpides N."/>
            <person name="Mavromatis K."/>
            <person name="Markowitz V."/>
            <person name="Palaniappan K."/>
            <person name="Ivanova N."/>
            <person name="Schaumberg A."/>
            <person name="Pati A."/>
            <person name="Liolios K."/>
            <person name="Nordberg H.P."/>
            <person name="Cantor M.N."/>
            <person name="Hua S.X."/>
            <person name="Woyke T."/>
        </authorList>
    </citation>
    <scope>NUCLEOTIDE SEQUENCE [LARGE SCALE GENOMIC DNA]</scope>
    <source>
        <strain evidence="2">DSM 15288</strain>
    </source>
</reference>
<dbReference type="HOGENOM" id="CLU_3342910_0_0_9"/>
<dbReference type="STRING" id="871968.DESME_08740"/>
<dbReference type="Proteomes" id="UP000010847">
    <property type="component" value="Chromosome"/>
</dbReference>
<gene>
    <name evidence="1" type="ORF">DESME_08740</name>
</gene>
<accession>W0EH57</accession>
<name>W0EH57_9FIRM</name>
<dbReference type="AlphaFoldDB" id="W0EH57"/>
<keyword evidence="2" id="KW-1185">Reference proteome</keyword>
<evidence type="ECO:0000313" key="2">
    <source>
        <dbReference type="Proteomes" id="UP000010847"/>
    </source>
</evidence>
<organism evidence="1 2">
    <name type="scientific">Desulfitobacterium metallireducens DSM 15288</name>
    <dbReference type="NCBI Taxonomy" id="871968"/>
    <lineage>
        <taxon>Bacteria</taxon>
        <taxon>Bacillati</taxon>
        <taxon>Bacillota</taxon>
        <taxon>Clostridia</taxon>
        <taxon>Eubacteriales</taxon>
        <taxon>Desulfitobacteriaceae</taxon>
        <taxon>Desulfitobacterium</taxon>
    </lineage>
</organism>
<evidence type="ECO:0000313" key="1">
    <source>
        <dbReference type="EMBL" id="AHF08549.1"/>
    </source>
</evidence>
<proteinExistence type="predicted"/>
<protein>
    <submittedName>
        <fullName evidence="1">Uncharacterized protein</fullName>
    </submittedName>
</protein>
<dbReference type="KEGG" id="dmt:DESME_08740"/>